<reference evidence="2 3" key="1">
    <citation type="submission" date="2024-04" db="EMBL/GenBank/DDBJ databases">
        <authorList>
            <person name="Fracassetti M."/>
        </authorList>
    </citation>
    <scope>NUCLEOTIDE SEQUENCE [LARGE SCALE GENOMIC DNA]</scope>
</reference>
<proteinExistence type="predicted"/>
<feature type="compositionally biased region" description="Polar residues" evidence="1">
    <location>
        <begin position="148"/>
        <end position="172"/>
    </location>
</feature>
<keyword evidence="3" id="KW-1185">Reference proteome</keyword>
<dbReference type="AlphaFoldDB" id="A0AAV2D987"/>
<evidence type="ECO:0000313" key="2">
    <source>
        <dbReference type="EMBL" id="CAL1369781.1"/>
    </source>
</evidence>
<evidence type="ECO:0000313" key="3">
    <source>
        <dbReference type="Proteomes" id="UP001497516"/>
    </source>
</evidence>
<gene>
    <name evidence="2" type="ORF">LTRI10_LOCUS12212</name>
</gene>
<organism evidence="2 3">
    <name type="scientific">Linum trigynum</name>
    <dbReference type="NCBI Taxonomy" id="586398"/>
    <lineage>
        <taxon>Eukaryota</taxon>
        <taxon>Viridiplantae</taxon>
        <taxon>Streptophyta</taxon>
        <taxon>Embryophyta</taxon>
        <taxon>Tracheophyta</taxon>
        <taxon>Spermatophyta</taxon>
        <taxon>Magnoliopsida</taxon>
        <taxon>eudicotyledons</taxon>
        <taxon>Gunneridae</taxon>
        <taxon>Pentapetalae</taxon>
        <taxon>rosids</taxon>
        <taxon>fabids</taxon>
        <taxon>Malpighiales</taxon>
        <taxon>Linaceae</taxon>
        <taxon>Linum</taxon>
    </lineage>
</organism>
<sequence>MPKSLPHSSLPSLSCLPYFDCTEPEFSFTNSDSVELSELSPSLNQDDNPLAIVEFRSINVDYLKEWQDEQDFKRLIEAGRSFSQILKLLSEDPGLDAEVQFEELAAEVKKKKKKSPRTRLEMEQHRLGSLQTLPLSPRVRRKTRRVNEGSTESLTGNISTKTRNRFASVTSS</sequence>
<feature type="region of interest" description="Disordered" evidence="1">
    <location>
        <begin position="129"/>
        <end position="172"/>
    </location>
</feature>
<accession>A0AAV2D987</accession>
<dbReference type="Proteomes" id="UP001497516">
    <property type="component" value="Chromosome 2"/>
</dbReference>
<name>A0AAV2D987_9ROSI</name>
<protein>
    <submittedName>
        <fullName evidence="2">Uncharacterized protein</fullName>
    </submittedName>
</protein>
<evidence type="ECO:0000256" key="1">
    <source>
        <dbReference type="SAM" id="MobiDB-lite"/>
    </source>
</evidence>
<dbReference type="EMBL" id="OZ034815">
    <property type="protein sequence ID" value="CAL1369781.1"/>
    <property type="molecule type" value="Genomic_DNA"/>
</dbReference>